<proteinExistence type="predicted"/>
<dbReference type="AlphaFoldDB" id="A0A6N2VSI4"/>
<protein>
    <submittedName>
        <fullName evidence="1">Uncharacterized protein</fullName>
    </submittedName>
</protein>
<evidence type="ECO:0000313" key="1">
    <source>
        <dbReference type="EMBL" id="VYT31581.1"/>
    </source>
</evidence>
<name>A0A6N2VSI4_9BACE</name>
<organism evidence="1">
    <name type="scientific">Bacteroides caccae</name>
    <dbReference type="NCBI Taxonomy" id="47678"/>
    <lineage>
        <taxon>Bacteria</taxon>
        <taxon>Pseudomonadati</taxon>
        <taxon>Bacteroidota</taxon>
        <taxon>Bacteroidia</taxon>
        <taxon>Bacteroidales</taxon>
        <taxon>Bacteroidaceae</taxon>
        <taxon>Bacteroides</taxon>
    </lineage>
</organism>
<gene>
    <name evidence="1" type="ORF">BCLFYP20_03157</name>
</gene>
<accession>A0A6N2VSI4</accession>
<sequence>MNAGNIKNVILHQGKIGGSTLHDRLDIQRDYFGSQVLTLTVKDGTVQERITGKALGFVDQFADGIQPAVQFVDTGTVDRTPDFKLVNEAVKDSFGRHNIAVAHLIDTVIHVLDRVDFIFLTVLADHTQRTGVGVGFKAAGIADKRGKVLVLLHLKTHRTFHLAVDLDQYLISGNYHNVAFLKTDIVLNVTFHDKLVDVDCSDVPAVTDQLDIAQAADVTHTSRTVKRVKDSGKGGKGVSARLDHFTHDIDLDSTDAAECQTDVRGRVVRIIKTVIDLV</sequence>
<reference evidence="1" key="1">
    <citation type="submission" date="2019-11" db="EMBL/GenBank/DDBJ databases">
        <authorList>
            <person name="Feng L."/>
        </authorList>
    </citation>
    <scope>NUCLEOTIDE SEQUENCE</scope>
    <source>
        <strain evidence="1">BcaccaeLFYP20</strain>
    </source>
</reference>
<dbReference type="EMBL" id="CACRTB010000031">
    <property type="protein sequence ID" value="VYT31581.1"/>
    <property type="molecule type" value="Genomic_DNA"/>
</dbReference>